<dbReference type="Pfam" id="PF00069">
    <property type="entry name" value="Pkinase"/>
    <property type="match status" value="1"/>
</dbReference>
<evidence type="ECO:0000256" key="6">
    <source>
        <dbReference type="ARBA" id="ARBA00022840"/>
    </source>
</evidence>
<evidence type="ECO:0000313" key="11">
    <source>
        <dbReference type="Proteomes" id="UP000487268"/>
    </source>
</evidence>
<dbReference type="SMART" id="SM00458">
    <property type="entry name" value="RICIN"/>
    <property type="match status" value="1"/>
</dbReference>
<dbReference type="PROSITE" id="PS00108">
    <property type="entry name" value="PROTEIN_KINASE_ST"/>
    <property type="match status" value="1"/>
</dbReference>
<dbReference type="CDD" id="cd00161">
    <property type="entry name" value="beta-trefoil_Ricin-like"/>
    <property type="match status" value="1"/>
</dbReference>
<feature type="domain" description="Protein kinase" evidence="9">
    <location>
        <begin position="16"/>
        <end position="275"/>
    </location>
</feature>
<keyword evidence="3 10" id="KW-0808">Transferase</keyword>
<comment type="caution">
    <text evidence="10">The sequence shown here is derived from an EMBL/GenBank/DDBJ whole genome shotgun (WGS) entry which is preliminary data.</text>
</comment>
<dbReference type="Proteomes" id="UP000487268">
    <property type="component" value="Unassembled WGS sequence"/>
</dbReference>
<dbReference type="PROSITE" id="PS00107">
    <property type="entry name" value="PROTEIN_KINASE_ATP"/>
    <property type="match status" value="1"/>
</dbReference>
<proteinExistence type="inferred from homology"/>
<dbReference type="Pfam" id="PF00652">
    <property type="entry name" value="Ricin_B_lectin"/>
    <property type="match status" value="1"/>
</dbReference>
<dbReference type="SMART" id="SM00220">
    <property type="entry name" value="S_TKc"/>
    <property type="match status" value="1"/>
</dbReference>
<evidence type="ECO:0000256" key="4">
    <source>
        <dbReference type="ARBA" id="ARBA00022741"/>
    </source>
</evidence>
<keyword evidence="6 7" id="KW-0067">ATP-binding</keyword>
<sequence>MFFCHASDMVEMIGRYRLVRQLGQGGMGTVWLAEDNTGQRAAVKVINTDLAREPQFRERFRQEVHAAQRVRRFCTAPVLDAGLDQDPLWVATDYIDGPTLHQAVTAHGPLRGADLDALAVGIATALTAIHQAQIIHRDLKPSNVLLSPVGPRVIDFGIARALDATTRLTRTGTVIGTPGYIAPELLAGAHPLPAADVFCWGAVIAYAGTGRPAFTANNGTEINDRVQHAEPDLDGLEPHLRRLAARALAKDPAARPTVPQLLAELTGPPPTPPQYHDPRTRHLTTPHDSRAARHIAPYAALTAILLLTTGAVALTLTASDANTATKDRPAAAPPTTATTTPAPPTSTQPATTPTPRPPALGPGPITNTASGLCIDTDGPQGPGVGVQVRDCGNFSGQQWRYDQATHHLTNPPSGLCLDTAGAPAGGVGAILNRCGNRTGQGWRHDPATGRLTNLSSGLCLDTSRPAAPFVALVLRPCGGGTGQDWRG</sequence>
<dbReference type="PROSITE" id="PS50231">
    <property type="entry name" value="RICIN_B_LECTIN"/>
    <property type="match status" value="1"/>
</dbReference>
<keyword evidence="4 7" id="KW-0547">Nucleotide-binding</keyword>
<dbReference type="EC" id="2.7.11.1" evidence="2"/>
<evidence type="ECO:0000256" key="2">
    <source>
        <dbReference type="ARBA" id="ARBA00012513"/>
    </source>
</evidence>
<dbReference type="InterPro" id="IPR000719">
    <property type="entry name" value="Prot_kinase_dom"/>
</dbReference>
<feature type="compositionally biased region" description="Pro residues" evidence="8">
    <location>
        <begin position="341"/>
        <end position="361"/>
    </location>
</feature>
<protein>
    <recommendedName>
        <fullName evidence="2">non-specific serine/threonine protein kinase</fullName>
        <ecNumber evidence="2">2.7.11.1</ecNumber>
    </recommendedName>
</protein>
<dbReference type="RefSeq" id="WP_328595150.1">
    <property type="nucleotide sequence ID" value="NZ_WEGH01000005.1"/>
</dbReference>
<name>A0A7K0C7L0_9ACTN</name>
<dbReference type="Gene3D" id="1.10.510.10">
    <property type="entry name" value="Transferase(Phosphotransferase) domain 1"/>
    <property type="match status" value="1"/>
</dbReference>
<dbReference type="Gene3D" id="3.30.200.20">
    <property type="entry name" value="Phosphorylase Kinase, domain 1"/>
    <property type="match status" value="1"/>
</dbReference>
<dbReference type="GO" id="GO:0005524">
    <property type="term" value="F:ATP binding"/>
    <property type="evidence" value="ECO:0007669"/>
    <property type="project" value="UniProtKB-UniRule"/>
</dbReference>
<dbReference type="SUPFAM" id="SSF50370">
    <property type="entry name" value="Ricin B-like lectins"/>
    <property type="match status" value="1"/>
</dbReference>
<feature type="compositionally biased region" description="Basic and acidic residues" evidence="8">
    <location>
        <begin position="276"/>
        <end position="288"/>
    </location>
</feature>
<dbReference type="PANTHER" id="PTHR43671">
    <property type="entry name" value="SERINE/THREONINE-PROTEIN KINASE NEK"/>
    <property type="match status" value="1"/>
</dbReference>
<comment type="similarity">
    <text evidence="1">Belongs to the protein kinase superfamily. NEK Ser/Thr protein kinase family. NIMA subfamily.</text>
</comment>
<dbReference type="InterPro" id="IPR000772">
    <property type="entry name" value="Ricin_B_lectin"/>
</dbReference>
<dbReference type="InterPro" id="IPR008271">
    <property type="entry name" value="Ser/Thr_kinase_AS"/>
</dbReference>
<dbReference type="AlphaFoldDB" id="A0A7K0C7L0"/>
<dbReference type="EMBL" id="WEGH01000005">
    <property type="protein sequence ID" value="MQY08764.1"/>
    <property type="molecule type" value="Genomic_DNA"/>
</dbReference>
<evidence type="ECO:0000256" key="1">
    <source>
        <dbReference type="ARBA" id="ARBA00010886"/>
    </source>
</evidence>
<evidence type="ECO:0000259" key="9">
    <source>
        <dbReference type="PROSITE" id="PS50011"/>
    </source>
</evidence>
<dbReference type="InterPro" id="IPR017441">
    <property type="entry name" value="Protein_kinase_ATP_BS"/>
</dbReference>
<dbReference type="Gene3D" id="2.80.10.50">
    <property type="match status" value="1"/>
</dbReference>
<dbReference type="GO" id="GO:0004674">
    <property type="term" value="F:protein serine/threonine kinase activity"/>
    <property type="evidence" value="ECO:0007669"/>
    <property type="project" value="UniProtKB-EC"/>
</dbReference>
<dbReference type="PROSITE" id="PS50011">
    <property type="entry name" value="PROTEIN_KINASE_DOM"/>
    <property type="match status" value="1"/>
</dbReference>
<evidence type="ECO:0000256" key="3">
    <source>
        <dbReference type="ARBA" id="ARBA00022679"/>
    </source>
</evidence>
<evidence type="ECO:0000256" key="5">
    <source>
        <dbReference type="ARBA" id="ARBA00022777"/>
    </source>
</evidence>
<accession>A0A7K0C7L0</accession>
<feature type="binding site" evidence="7">
    <location>
        <position position="44"/>
    </location>
    <ligand>
        <name>ATP</name>
        <dbReference type="ChEBI" id="CHEBI:30616"/>
    </ligand>
</feature>
<dbReference type="PANTHER" id="PTHR43671:SF13">
    <property type="entry name" value="SERINE_THREONINE-PROTEIN KINASE NEK2"/>
    <property type="match status" value="1"/>
</dbReference>
<reference evidence="10 11" key="1">
    <citation type="submission" date="2019-10" db="EMBL/GenBank/DDBJ databases">
        <title>Actinomadura rubteroloni sp. nov. and Actinomadura macrotermitis sp. nov., isolated from the gut of fungus growing-termite Macrotermes natalensis.</title>
        <authorList>
            <person name="Benndorf R."/>
            <person name="Martin K."/>
            <person name="Kuefner M."/>
            <person name="De Beer W."/>
            <person name="Kaster A.-K."/>
            <person name="Vollmers J."/>
            <person name="Poulsen M."/>
            <person name="Beemelmanns C."/>
        </authorList>
    </citation>
    <scope>NUCLEOTIDE SEQUENCE [LARGE SCALE GENOMIC DNA]</scope>
    <source>
        <strain evidence="10 11">RB68</strain>
    </source>
</reference>
<evidence type="ECO:0000313" key="10">
    <source>
        <dbReference type="EMBL" id="MQY08764.1"/>
    </source>
</evidence>
<dbReference type="SUPFAM" id="SSF56112">
    <property type="entry name" value="Protein kinase-like (PK-like)"/>
    <property type="match status" value="1"/>
</dbReference>
<dbReference type="InterPro" id="IPR011009">
    <property type="entry name" value="Kinase-like_dom_sf"/>
</dbReference>
<organism evidence="10 11">
    <name type="scientific">Actinomadura macrotermitis</name>
    <dbReference type="NCBI Taxonomy" id="2585200"/>
    <lineage>
        <taxon>Bacteria</taxon>
        <taxon>Bacillati</taxon>
        <taxon>Actinomycetota</taxon>
        <taxon>Actinomycetes</taxon>
        <taxon>Streptosporangiales</taxon>
        <taxon>Thermomonosporaceae</taxon>
        <taxon>Actinomadura</taxon>
    </lineage>
</organism>
<evidence type="ECO:0000256" key="7">
    <source>
        <dbReference type="PROSITE-ProRule" id="PRU10141"/>
    </source>
</evidence>
<feature type="region of interest" description="Disordered" evidence="8">
    <location>
        <begin position="262"/>
        <end position="288"/>
    </location>
</feature>
<keyword evidence="11" id="KW-1185">Reference proteome</keyword>
<dbReference type="InterPro" id="IPR035992">
    <property type="entry name" value="Ricin_B-like_lectins"/>
</dbReference>
<feature type="region of interest" description="Disordered" evidence="8">
    <location>
        <begin position="324"/>
        <end position="385"/>
    </location>
</feature>
<dbReference type="InterPro" id="IPR050660">
    <property type="entry name" value="NEK_Ser/Thr_kinase"/>
</dbReference>
<dbReference type="CDD" id="cd14014">
    <property type="entry name" value="STKc_PknB_like"/>
    <property type="match status" value="1"/>
</dbReference>
<keyword evidence="5 10" id="KW-0418">Kinase</keyword>
<evidence type="ECO:0000256" key="8">
    <source>
        <dbReference type="SAM" id="MobiDB-lite"/>
    </source>
</evidence>
<gene>
    <name evidence="10" type="primary">pknD_54</name>
    <name evidence="10" type="ORF">ACRB68_68750</name>
</gene>